<evidence type="ECO:0000313" key="3">
    <source>
        <dbReference type="EMBL" id="KRO96927.1"/>
    </source>
</evidence>
<dbReference type="FunFam" id="1.10.8.350:FF:000001">
    <property type="entry name" value="Lytic murein transglycosylase B"/>
    <property type="match status" value="1"/>
</dbReference>
<protein>
    <submittedName>
        <fullName evidence="3">Lytic transglycosylase</fullName>
    </submittedName>
</protein>
<accession>A0A0R2UBT8</accession>
<feature type="active site" evidence="1">
    <location>
        <position position="112"/>
    </location>
</feature>
<evidence type="ECO:0000259" key="2">
    <source>
        <dbReference type="Pfam" id="PF13406"/>
    </source>
</evidence>
<feature type="domain" description="Transglycosylase SLT" evidence="2">
    <location>
        <begin position="16"/>
        <end position="315"/>
    </location>
</feature>
<dbReference type="InterPro" id="IPR023346">
    <property type="entry name" value="Lysozyme-like_dom_sf"/>
</dbReference>
<dbReference type="Pfam" id="PF13406">
    <property type="entry name" value="SLT_2"/>
    <property type="match status" value="1"/>
</dbReference>
<dbReference type="CDD" id="cd13399">
    <property type="entry name" value="Slt35-like"/>
    <property type="match status" value="1"/>
</dbReference>
<dbReference type="InterPro" id="IPR031304">
    <property type="entry name" value="SLT_2"/>
</dbReference>
<dbReference type="InterPro" id="IPR043426">
    <property type="entry name" value="MltB-like"/>
</dbReference>
<organism evidence="3 4">
    <name type="scientific">SAR92 bacterium BACL26 MAG-121220-bin70</name>
    <dbReference type="NCBI Taxonomy" id="1655626"/>
    <lineage>
        <taxon>Bacteria</taxon>
        <taxon>Pseudomonadati</taxon>
        <taxon>Pseudomonadota</taxon>
        <taxon>Gammaproteobacteria</taxon>
        <taxon>Cellvibrionales</taxon>
        <taxon>Porticoccaceae</taxon>
        <taxon>SAR92 clade</taxon>
    </lineage>
</organism>
<dbReference type="AlphaFoldDB" id="A0A0R2UBT8"/>
<dbReference type="GO" id="GO:0009253">
    <property type="term" value="P:peptidoglycan catabolic process"/>
    <property type="evidence" value="ECO:0007669"/>
    <property type="project" value="TreeGrafter"/>
</dbReference>
<proteinExistence type="predicted"/>
<dbReference type="Gene3D" id="1.10.530.10">
    <property type="match status" value="1"/>
</dbReference>
<dbReference type="PANTHER" id="PTHR30163:SF9">
    <property type="entry name" value="MEMBRANE-BOUND LYTIC MUREIN TRANSGLYCOSYLASE B"/>
    <property type="match status" value="1"/>
</dbReference>
<dbReference type="EMBL" id="LICA01000027">
    <property type="protein sequence ID" value="KRO96927.1"/>
    <property type="molecule type" value="Genomic_DNA"/>
</dbReference>
<dbReference type="PANTHER" id="PTHR30163">
    <property type="entry name" value="MEMBRANE-BOUND LYTIC MUREIN TRANSGLYCOSYLASE B"/>
    <property type="match status" value="1"/>
</dbReference>
<dbReference type="Proteomes" id="UP000051213">
    <property type="component" value="Unassembled WGS sequence"/>
</dbReference>
<dbReference type="Gene3D" id="1.10.8.350">
    <property type="entry name" value="Bacterial muramidase"/>
    <property type="match status" value="1"/>
</dbReference>
<dbReference type="NCBIfam" id="TIGR02282">
    <property type="entry name" value="MltB"/>
    <property type="match status" value="1"/>
</dbReference>
<dbReference type="InterPro" id="IPR011757">
    <property type="entry name" value="Lytic_transglycosylase_MltB"/>
</dbReference>
<name>A0A0R2UBT8_9GAMM</name>
<comment type="caution">
    <text evidence="3">The sequence shown here is derived from an EMBL/GenBank/DDBJ whole genome shotgun (WGS) entry which is preliminary data.</text>
</comment>
<evidence type="ECO:0000256" key="1">
    <source>
        <dbReference type="PIRSR" id="PIRSR611757-1"/>
    </source>
</evidence>
<dbReference type="GO" id="GO:0008933">
    <property type="term" value="F:peptidoglycan lytic transglycosylase activity"/>
    <property type="evidence" value="ECO:0007669"/>
    <property type="project" value="TreeGrafter"/>
</dbReference>
<reference evidence="3 4" key="1">
    <citation type="submission" date="2015-10" db="EMBL/GenBank/DDBJ databases">
        <title>Metagenome-Assembled Genomes uncover a global brackish microbiome.</title>
        <authorList>
            <person name="Hugerth L.W."/>
            <person name="Larsson J."/>
            <person name="Alneberg J."/>
            <person name="Lindh M.V."/>
            <person name="Legrand C."/>
            <person name="Pinhassi J."/>
            <person name="Andersson A.F."/>
        </authorList>
    </citation>
    <scope>NUCLEOTIDE SEQUENCE [LARGE SCALE GENOMIC DNA]</scope>
    <source>
        <strain evidence="3">BACL26 MAG-121220-bin70</strain>
    </source>
</reference>
<gene>
    <name evidence="3" type="ORF">ABS24_01960</name>
</gene>
<sequence length="329" mass="37487">MLISLPSAALADYSKHPEASEFIATMVNIHKFEQSQIEEWLASAAYQKSIVEAMSKPAEKTKPWHEYRQIFITDTRISRGVQFWQENNQTLERAEKEFGVDPAIIVSIIGVETNYGRNVGSFRVIDALATLAFDYYTYTEKRESRKIFFTTQLEHLLLLAREQEKDPLTLKGSYAGAMGLGQFMPNSYRNYAVDYDGDEFADIWANPTDAIGSVANYFKQHGWKSGLPVATRAHIDEAPDSTSFNDMKHPKTTIAELVAQGYIPTDQLAKDLTAFPLRFEAKYGQEYWLGLHNFYVIGRYNPRAKYAMAVHQLSQRIRTSRCESTKDCA</sequence>
<dbReference type="SUPFAM" id="SSF53955">
    <property type="entry name" value="Lysozyme-like"/>
    <property type="match status" value="1"/>
</dbReference>
<evidence type="ECO:0000313" key="4">
    <source>
        <dbReference type="Proteomes" id="UP000051213"/>
    </source>
</evidence>